<protein>
    <submittedName>
        <fullName evidence="10">Outer membrane receptor proteins, mostly Fe transport</fullName>
    </submittedName>
</protein>
<comment type="subcellular location">
    <subcellularLocation>
        <location evidence="1">Cell outer membrane</location>
        <topology evidence="1">Multi-pass membrane protein</topology>
    </subcellularLocation>
</comment>
<keyword evidence="4" id="KW-0812">Transmembrane</keyword>
<keyword evidence="7" id="KW-0998">Cell outer membrane</keyword>
<keyword evidence="6" id="KW-0472">Membrane</keyword>
<dbReference type="Proteomes" id="UP000199513">
    <property type="component" value="Unassembled WGS sequence"/>
</dbReference>
<gene>
    <name evidence="10" type="ORF">SAMN04488541_100894</name>
</gene>
<dbReference type="AlphaFoldDB" id="A0A1I2E079"/>
<dbReference type="PANTHER" id="PTHR30069:SF29">
    <property type="entry name" value="HEMOGLOBIN AND HEMOGLOBIN-HAPTOGLOBIN-BINDING PROTEIN 1-RELATED"/>
    <property type="match status" value="1"/>
</dbReference>
<evidence type="ECO:0000256" key="1">
    <source>
        <dbReference type="ARBA" id="ARBA00004571"/>
    </source>
</evidence>
<evidence type="ECO:0000313" key="10">
    <source>
        <dbReference type="EMBL" id="SFE86003.1"/>
    </source>
</evidence>
<reference evidence="10 11" key="1">
    <citation type="submission" date="2016-10" db="EMBL/GenBank/DDBJ databases">
        <authorList>
            <person name="de Groot N.N."/>
        </authorList>
    </citation>
    <scope>NUCLEOTIDE SEQUENCE [LARGE SCALE GENOMIC DNA]</scope>
    <source>
        <strain>GEY</strain>
        <strain evidence="11">DSM 9560</strain>
    </source>
</reference>
<evidence type="ECO:0000256" key="3">
    <source>
        <dbReference type="ARBA" id="ARBA00022452"/>
    </source>
</evidence>
<evidence type="ECO:0000313" key="11">
    <source>
        <dbReference type="Proteomes" id="UP000199513"/>
    </source>
</evidence>
<keyword evidence="5 8" id="KW-0732">Signal</keyword>
<dbReference type="Gene3D" id="2.40.170.20">
    <property type="entry name" value="TonB-dependent receptor, beta-barrel domain"/>
    <property type="match status" value="1"/>
</dbReference>
<dbReference type="Pfam" id="PF07715">
    <property type="entry name" value="Plug"/>
    <property type="match status" value="1"/>
</dbReference>
<feature type="chain" id="PRO_5011692921" evidence="8">
    <location>
        <begin position="21"/>
        <end position="697"/>
    </location>
</feature>
<evidence type="ECO:0000256" key="6">
    <source>
        <dbReference type="ARBA" id="ARBA00023136"/>
    </source>
</evidence>
<feature type="signal peptide" evidence="8">
    <location>
        <begin position="1"/>
        <end position="20"/>
    </location>
</feature>
<dbReference type="Gene3D" id="2.170.130.10">
    <property type="entry name" value="TonB-dependent receptor, plug domain"/>
    <property type="match status" value="1"/>
</dbReference>
<keyword evidence="10" id="KW-0675">Receptor</keyword>
<evidence type="ECO:0000256" key="5">
    <source>
        <dbReference type="ARBA" id="ARBA00022729"/>
    </source>
</evidence>
<dbReference type="OrthoDB" id="9764669at2"/>
<dbReference type="GO" id="GO:0015344">
    <property type="term" value="F:siderophore uptake transmembrane transporter activity"/>
    <property type="evidence" value="ECO:0007669"/>
    <property type="project" value="TreeGrafter"/>
</dbReference>
<dbReference type="GO" id="GO:0044718">
    <property type="term" value="P:siderophore transmembrane transport"/>
    <property type="evidence" value="ECO:0007669"/>
    <property type="project" value="TreeGrafter"/>
</dbReference>
<sequence length="697" mass="80062">MRRLLTFIYATLFCVIAVFAQNEADTSIVVKPLQFSVENDMLTLPISIKEEIRVYSSSKQLEKAVEAIWQVNIITQEQIQYSGATCIAEALRLLPNVLVRQKSNGHYDVRMKGFAISSLGGMLQEQHQNIILLLWDNMPLNQYFNGEIFWEAIPVSVANIEKIEVLSAPLGTYYGQNPISGIIHLLSKQSKEVGLKARADLQGGNYQTFIHNFSAYYGLSDKLNFQVTGNYWSSRRFQDTYFLNPLQRWVQSDSLLFYQANAGETNLYTNLSNQNYNLNAQIHYQPNAKNSFRVMVGTQRTFSQEFYKEVGVIAQTIRQMQQYFLNFNGKINQFYLNLNYQAGTQNLATGYNGYDFKPHLSNTSLEYLFERGKFSIVPQLRHTFASYSQKKLHMDDSNYSNSLEDRVSLNSIGLGIRAELSPSEKWRMLLAISNDFWDTPSQSLLNIALATHYKISDNQTVRIGFATANKAPTVYYYFFAPKQTISDLQIPATLTTRIYRPNTSLQLMRSSAVEASWWSKFSNNIELNTQVFYNHLNRLVEENVSLEGTDQIVNHTNSEGGVNQFGLNFDLKTSIKKFQINIFTTLQKTDVGKLGNVYVSNTPQWFGGFSVNYSSLLNKYNLNLSAYIFQDHNFLANVNTNQAISGQFILNAKFMYRFWKQQSLYLNIRSWKIDNKSEFLIGENIFPLYLIGLNLLY</sequence>
<evidence type="ECO:0000259" key="9">
    <source>
        <dbReference type="Pfam" id="PF07715"/>
    </source>
</evidence>
<accession>A0A1I2E079</accession>
<dbReference type="EMBL" id="FONY01000008">
    <property type="protein sequence ID" value="SFE86003.1"/>
    <property type="molecule type" value="Genomic_DNA"/>
</dbReference>
<dbReference type="PANTHER" id="PTHR30069">
    <property type="entry name" value="TONB-DEPENDENT OUTER MEMBRANE RECEPTOR"/>
    <property type="match status" value="1"/>
</dbReference>
<dbReference type="InterPro" id="IPR039426">
    <property type="entry name" value="TonB-dep_rcpt-like"/>
</dbReference>
<name>A0A1I2E079_9BACT</name>
<keyword evidence="2" id="KW-0813">Transport</keyword>
<evidence type="ECO:0000256" key="2">
    <source>
        <dbReference type="ARBA" id="ARBA00022448"/>
    </source>
</evidence>
<dbReference type="STRING" id="1003.SAMN04488541_100894"/>
<keyword evidence="3" id="KW-1134">Transmembrane beta strand</keyword>
<dbReference type="RefSeq" id="WP_091541960.1">
    <property type="nucleotide sequence ID" value="NZ_FONY01000008.1"/>
</dbReference>
<evidence type="ECO:0000256" key="8">
    <source>
        <dbReference type="SAM" id="SignalP"/>
    </source>
</evidence>
<dbReference type="InterPro" id="IPR036942">
    <property type="entry name" value="Beta-barrel_TonB_sf"/>
</dbReference>
<dbReference type="GO" id="GO:0009279">
    <property type="term" value="C:cell outer membrane"/>
    <property type="evidence" value="ECO:0007669"/>
    <property type="project" value="UniProtKB-SubCell"/>
</dbReference>
<feature type="domain" description="TonB-dependent receptor plug" evidence="9">
    <location>
        <begin position="70"/>
        <end position="182"/>
    </location>
</feature>
<dbReference type="InterPro" id="IPR012910">
    <property type="entry name" value="Plug_dom"/>
</dbReference>
<dbReference type="SUPFAM" id="SSF56935">
    <property type="entry name" value="Porins"/>
    <property type="match status" value="1"/>
</dbReference>
<organism evidence="10 11">
    <name type="scientific">Thermoflexibacter ruber</name>
    <dbReference type="NCBI Taxonomy" id="1003"/>
    <lineage>
        <taxon>Bacteria</taxon>
        <taxon>Pseudomonadati</taxon>
        <taxon>Bacteroidota</taxon>
        <taxon>Cytophagia</taxon>
        <taxon>Cytophagales</taxon>
        <taxon>Thermoflexibacteraceae</taxon>
        <taxon>Thermoflexibacter</taxon>
    </lineage>
</organism>
<evidence type="ECO:0000256" key="7">
    <source>
        <dbReference type="ARBA" id="ARBA00023237"/>
    </source>
</evidence>
<dbReference type="InterPro" id="IPR037066">
    <property type="entry name" value="Plug_dom_sf"/>
</dbReference>
<proteinExistence type="predicted"/>
<evidence type="ECO:0000256" key="4">
    <source>
        <dbReference type="ARBA" id="ARBA00022692"/>
    </source>
</evidence>
<keyword evidence="11" id="KW-1185">Reference proteome</keyword>